<dbReference type="Gene3D" id="2.30.30.750">
    <property type="match status" value="1"/>
</dbReference>
<proteinExistence type="predicted"/>
<feature type="non-terminal residue" evidence="2">
    <location>
        <position position="135"/>
    </location>
</feature>
<evidence type="ECO:0000313" key="2">
    <source>
        <dbReference type="EMBL" id="CRK39512.1"/>
    </source>
</evidence>
<accession>A0A0G4MZ95</accession>
<name>A0A0G4MZ95_VERLO</name>
<feature type="domain" description="Exoribonuclease Xrn1 D2/D3" evidence="1">
    <location>
        <begin position="23"/>
        <end position="135"/>
    </location>
</feature>
<dbReference type="EMBL" id="CVQI01031752">
    <property type="protein sequence ID" value="CRK39512.1"/>
    <property type="molecule type" value="Genomic_DNA"/>
</dbReference>
<gene>
    <name evidence="2" type="ORF">BN1723_018717</name>
</gene>
<dbReference type="Proteomes" id="UP000045706">
    <property type="component" value="Unassembled WGS sequence"/>
</dbReference>
<protein>
    <recommendedName>
        <fullName evidence="1">Exoribonuclease Xrn1 D2/D3 domain-containing protein</fullName>
    </recommendedName>
</protein>
<dbReference type="InterPro" id="IPR047008">
    <property type="entry name" value="XRN1_SH3_sf"/>
</dbReference>
<dbReference type="InterPro" id="IPR041106">
    <property type="entry name" value="XRN1_D2_D3"/>
</dbReference>
<sequence>MGNQKFNLGDRVTYVAATGKVPIASRGTVVGIGRTATAILLDVVWDVTFMSVLGYSQKNQSGWEFSNAAIELLAKYVAAFPDFFVAIQAKAQQSDISDTDIWPDSAVAAKRVKEIGQWLKAAETSKFERVPLDAE</sequence>
<evidence type="ECO:0000313" key="3">
    <source>
        <dbReference type="Proteomes" id="UP000045706"/>
    </source>
</evidence>
<evidence type="ECO:0000259" key="1">
    <source>
        <dbReference type="Pfam" id="PF18334"/>
    </source>
</evidence>
<dbReference type="Pfam" id="PF18334">
    <property type="entry name" value="XRN1_D2_D3"/>
    <property type="match status" value="1"/>
</dbReference>
<organism evidence="2 3">
    <name type="scientific">Verticillium longisporum</name>
    <name type="common">Verticillium dahliae var. longisporum</name>
    <dbReference type="NCBI Taxonomy" id="100787"/>
    <lineage>
        <taxon>Eukaryota</taxon>
        <taxon>Fungi</taxon>
        <taxon>Dikarya</taxon>
        <taxon>Ascomycota</taxon>
        <taxon>Pezizomycotina</taxon>
        <taxon>Sordariomycetes</taxon>
        <taxon>Hypocreomycetidae</taxon>
        <taxon>Glomerellales</taxon>
        <taxon>Plectosphaerellaceae</taxon>
        <taxon>Verticillium</taxon>
    </lineage>
</organism>
<dbReference type="AlphaFoldDB" id="A0A0G4MZ95"/>
<reference evidence="3" key="1">
    <citation type="submission" date="2015-05" db="EMBL/GenBank/DDBJ databases">
        <authorList>
            <person name="Fogelqvist Johan"/>
        </authorList>
    </citation>
    <scope>NUCLEOTIDE SEQUENCE [LARGE SCALE GENOMIC DNA]</scope>
</reference>